<feature type="domain" description="STAS" evidence="1">
    <location>
        <begin position="13"/>
        <end position="49"/>
    </location>
</feature>
<dbReference type="CDD" id="cd07043">
    <property type="entry name" value="STAS_anti-anti-sigma_factors"/>
    <property type="match status" value="1"/>
</dbReference>
<dbReference type="SUPFAM" id="SSF52091">
    <property type="entry name" value="SpoIIaa-like"/>
    <property type="match status" value="1"/>
</dbReference>
<dbReference type="OrthoDB" id="4220784at2"/>
<gene>
    <name evidence="2" type="ORF">FCI23_50045</name>
</gene>
<evidence type="ECO:0000259" key="1">
    <source>
        <dbReference type="Pfam" id="PF01740"/>
    </source>
</evidence>
<dbReference type="EMBL" id="SUMC01000149">
    <property type="protein sequence ID" value="TJZ97069.1"/>
    <property type="molecule type" value="Genomic_DNA"/>
</dbReference>
<keyword evidence="3" id="KW-1185">Reference proteome</keyword>
<evidence type="ECO:0000313" key="2">
    <source>
        <dbReference type="EMBL" id="TJZ97069.1"/>
    </source>
</evidence>
<name>A0A4U0RMH9_9ACTN</name>
<evidence type="ECO:0000313" key="3">
    <source>
        <dbReference type="Proteomes" id="UP000305778"/>
    </source>
</evidence>
<accession>A0A4U0RMH9</accession>
<sequence>MFRDHRPPVRTPLGLLVGAHNRARQQGGKLRLVCPEGRVLRLLKLTELPVHHTLREALADEVPVPVTERPAGGVAYRAGG</sequence>
<dbReference type="InterPro" id="IPR002645">
    <property type="entry name" value="STAS_dom"/>
</dbReference>
<organism evidence="2 3">
    <name type="scientific">Actinacidiphila oryziradicis</name>
    <dbReference type="NCBI Taxonomy" id="2571141"/>
    <lineage>
        <taxon>Bacteria</taxon>
        <taxon>Bacillati</taxon>
        <taxon>Actinomycetota</taxon>
        <taxon>Actinomycetes</taxon>
        <taxon>Kitasatosporales</taxon>
        <taxon>Streptomycetaceae</taxon>
        <taxon>Actinacidiphila</taxon>
    </lineage>
</organism>
<reference evidence="2 3" key="1">
    <citation type="submission" date="2019-04" db="EMBL/GenBank/DDBJ databases">
        <title>Streptomyces oryziradicis sp. nov., a novel actinomycete isolated from rhizosphere soil of rice (Oryza sativa L.).</title>
        <authorList>
            <person name="Li C."/>
        </authorList>
    </citation>
    <scope>NUCLEOTIDE SEQUENCE [LARGE SCALE GENOMIC DNA]</scope>
    <source>
        <strain evidence="2 3">NEAU-C40</strain>
    </source>
</reference>
<dbReference type="Proteomes" id="UP000305778">
    <property type="component" value="Unassembled WGS sequence"/>
</dbReference>
<dbReference type="Pfam" id="PF01740">
    <property type="entry name" value="STAS"/>
    <property type="match status" value="1"/>
</dbReference>
<dbReference type="AlphaFoldDB" id="A0A4U0RMH9"/>
<dbReference type="Gene3D" id="3.30.750.24">
    <property type="entry name" value="STAS domain"/>
    <property type="match status" value="1"/>
</dbReference>
<proteinExistence type="predicted"/>
<protein>
    <submittedName>
        <fullName evidence="2">STAS domain-containing protein</fullName>
    </submittedName>
</protein>
<comment type="caution">
    <text evidence="2">The sequence shown here is derived from an EMBL/GenBank/DDBJ whole genome shotgun (WGS) entry which is preliminary data.</text>
</comment>
<dbReference type="InterPro" id="IPR036513">
    <property type="entry name" value="STAS_dom_sf"/>
</dbReference>
<dbReference type="RefSeq" id="WP_136730639.1">
    <property type="nucleotide sequence ID" value="NZ_SUMC01000149.1"/>
</dbReference>